<dbReference type="STRING" id="7395.A0A1A9V6Y6"/>
<accession>A0A1A9V6Y6</accession>
<dbReference type="Proteomes" id="UP000078200">
    <property type="component" value="Unassembled WGS sequence"/>
</dbReference>
<sequence>MVRLTRKEHQDKINLLASINKVNIVDEVEATDNDGFKHINDYKSLSRYSENNDNDIFLKGLLLSNPSTPNKELLVGIESLCFYNILN</sequence>
<dbReference type="VEuPathDB" id="VectorBase:GAUT027883"/>
<dbReference type="EnsemblMetazoa" id="GAUT027883-RA">
    <property type="protein sequence ID" value="GAUT027883-PA"/>
    <property type="gene ID" value="GAUT027883"/>
</dbReference>
<keyword evidence="2" id="KW-1185">Reference proteome</keyword>
<evidence type="ECO:0000313" key="1">
    <source>
        <dbReference type="EnsemblMetazoa" id="GAUT027883-PA"/>
    </source>
</evidence>
<dbReference type="AlphaFoldDB" id="A0A1A9V6Y6"/>
<reference evidence="1" key="1">
    <citation type="submission" date="2020-05" db="UniProtKB">
        <authorList>
            <consortium name="EnsemblMetazoa"/>
        </authorList>
    </citation>
    <scope>IDENTIFICATION</scope>
    <source>
        <strain evidence="1">TTRI</strain>
    </source>
</reference>
<evidence type="ECO:0000313" key="2">
    <source>
        <dbReference type="Proteomes" id="UP000078200"/>
    </source>
</evidence>
<organism evidence="1 2">
    <name type="scientific">Glossina austeni</name>
    <name type="common">Savannah tsetse fly</name>
    <dbReference type="NCBI Taxonomy" id="7395"/>
    <lineage>
        <taxon>Eukaryota</taxon>
        <taxon>Metazoa</taxon>
        <taxon>Ecdysozoa</taxon>
        <taxon>Arthropoda</taxon>
        <taxon>Hexapoda</taxon>
        <taxon>Insecta</taxon>
        <taxon>Pterygota</taxon>
        <taxon>Neoptera</taxon>
        <taxon>Endopterygota</taxon>
        <taxon>Diptera</taxon>
        <taxon>Brachycera</taxon>
        <taxon>Muscomorpha</taxon>
        <taxon>Hippoboscoidea</taxon>
        <taxon>Glossinidae</taxon>
        <taxon>Glossina</taxon>
    </lineage>
</organism>
<protein>
    <submittedName>
        <fullName evidence="1">Uncharacterized protein</fullName>
    </submittedName>
</protein>
<name>A0A1A9V6Y6_GLOAU</name>
<proteinExistence type="predicted"/>